<dbReference type="Gene3D" id="3.90.470.20">
    <property type="entry name" value="4'-phosphopantetheinyl transferase domain"/>
    <property type="match status" value="1"/>
</dbReference>
<accession>A0ABX0V7P6</accession>
<sequence>MISLYTIDRRRSADSLISACLDAFDRTASEAERERAARLRLQPERLSYCLGRGGLRLALAQETGLSPDDLRFETAPSGKPFLSDGPFFNLSHSGDRILIAISQRFDLGLDIEHLTDAPDALSAALAEEDQKLLPSLSDSRGHAETILWSIKEAALKLTGEVMVDPRHLSVERRRGGGFRIVPARAAKAPLPEIFVHLIVMDDGYVAALATYEPTVTAKAALAWKSWPGLSSCASPAGQGLNPARQTVLRDSSPFAEMWPLCPIPSAA</sequence>
<dbReference type="RefSeq" id="WP_167671126.1">
    <property type="nucleotide sequence ID" value="NZ_JAATJS010000001.1"/>
</dbReference>
<dbReference type="PANTHER" id="PTHR12215">
    <property type="entry name" value="PHOSPHOPANTETHEINE TRANSFERASE"/>
    <property type="match status" value="1"/>
</dbReference>
<evidence type="ECO:0000313" key="5">
    <source>
        <dbReference type="Proteomes" id="UP000707352"/>
    </source>
</evidence>
<proteinExistence type="inferred from homology"/>
<dbReference type="Proteomes" id="UP000707352">
    <property type="component" value="Unassembled WGS sequence"/>
</dbReference>
<protein>
    <submittedName>
        <fullName evidence="4">4'-phosphopantetheinyl transferase superfamily protein</fullName>
    </submittedName>
</protein>
<evidence type="ECO:0000256" key="2">
    <source>
        <dbReference type="ARBA" id="ARBA00022679"/>
    </source>
</evidence>
<evidence type="ECO:0000313" key="4">
    <source>
        <dbReference type="EMBL" id="NIX75229.1"/>
    </source>
</evidence>
<reference evidence="4 5" key="1">
    <citation type="submission" date="2020-03" db="EMBL/GenBank/DDBJ databases">
        <title>The genome sequence of Microvirga sp. c23x22.</title>
        <authorList>
            <person name="Zhang X."/>
        </authorList>
    </citation>
    <scope>NUCLEOTIDE SEQUENCE [LARGE SCALE GENOMIC DNA]</scope>
    <source>
        <strain evidence="5">c23x22</strain>
    </source>
</reference>
<dbReference type="Pfam" id="PF01648">
    <property type="entry name" value="ACPS"/>
    <property type="match status" value="1"/>
</dbReference>
<dbReference type="EMBL" id="JAATJS010000001">
    <property type="protein sequence ID" value="NIX75229.1"/>
    <property type="molecule type" value="Genomic_DNA"/>
</dbReference>
<evidence type="ECO:0000256" key="1">
    <source>
        <dbReference type="ARBA" id="ARBA00010990"/>
    </source>
</evidence>
<evidence type="ECO:0000259" key="3">
    <source>
        <dbReference type="Pfam" id="PF01648"/>
    </source>
</evidence>
<dbReference type="InterPro" id="IPR008278">
    <property type="entry name" value="4-PPantetheinyl_Trfase_dom"/>
</dbReference>
<dbReference type="GO" id="GO:0016740">
    <property type="term" value="F:transferase activity"/>
    <property type="evidence" value="ECO:0007669"/>
    <property type="project" value="UniProtKB-KW"/>
</dbReference>
<dbReference type="InterPro" id="IPR050559">
    <property type="entry name" value="P-Pant_transferase_sf"/>
</dbReference>
<organism evidence="4 5">
    <name type="scientific">Microvirga terricola</name>
    <dbReference type="NCBI Taxonomy" id="2719797"/>
    <lineage>
        <taxon>Bacteria</taxon>
        <taxon>Pseudomonadati</taxon>
        <taxon>Pseudomonadota</taxon>
        <taxon>Alphaproteobacteria</taxon>
        <taxon>Hyphomicrobiales</taxon>
        <taxon>Methylobacteriaceae</taxon>
        <taxon>Microvirga</taxon>
    </lineage>
</organism>
<gene>
    <name evidence="4" type="ORF">HB375_01205</name>
</gene>
<dbReference type="InterPro" id="IPR037143">
    <property type="entry name" value="4-PPantetheinyl_Trfase_dom_sf"/>
</dbReference>
<comment type="caution">
    <text evidence="4">The sequence shown here is derived from an EMBL/GenBank/DDBJ whole genome shotgun (WGS) entry which is preliminary data.</text>
</comment>
<dbReference type="SUPFAM" id="SSF56214">
    <property type="entry name" value="4'-phosphopantetheinyl transferase"/>
    <property type="match status" value="2"/>
</dbReference>
<name>A0ABX0V7P6_9HYPH</name>
<dbReference type="PANTHER" id="PTHR12215:SF10">
    <property type="entry name" value="L-AMINOADIPATE-SEMIALDEHYDE DEHYDROGENASE-PHOSPHOPANTETHEINYL TRANSFERASE"/>
    <property type="match status" value="1"/>
</dbReference>
<feature type="domain" description="4'-phosphopantetheinyl transferase" evidence="3">
    <location>
        <begin position="107"/>
        <end position="208"/>
    </location>
</feature>
<keyword evidence="5" id="KW-1185">Reference proteome</keyword>
<keyword evidence="2 4" id="KW-0808">Transferase</keyword>
<comment type="similarity">
    <text evidence="1">Belongs to the P-Pant transferase superfamily. Gsp/Sfp/HetI/AcpT family.</text>
</comment>